<dbReference type="GO" id="GO:0008270">
    <property type="term" value="F:zinc ion binding"/>
    <property type="evidence" value="ECO:0007669"/>
    <property type="project" value="UniProtKB-KW"/>
</dbReference>
<evidence type="ECO:0000313" key="11">
    <source>
        <dbReference type="Proteomes" id="UP000770717"/>
    </source>
</evidence>
<dbReference type="PANTHER" id="PTHR14402:SF8">
    <property type="entry name" value="RECEPTOR-TRANSPORTING PROTEIN 4"/>
    <property type="match status" value="1"/>
</dbReference>
<keyword evidence="11" id="KW-1185">Reference proteome</keyword>
<feature type="transmembrane region" description="Helical" evidence="8">
    <location>
        <begin position="189"/>
        <end position="213"/>
    </location>
</feature>
<keyword evidence="6 8" id="KW-1133">Transmembrane helix</keyword>
<accession>A0A8J6KJB2</accession>
<evidence type="ECO:0000256" key="8">
    <source>
        <dbReference type="SAM" id="Phobius"/>
    </source>
</evidence>
<dbReference type="GO" id="GO:0006612">
    <property type="term" value="P:protein targeting to membrane"/>
    <property type="evidence" value="ECO:0007669"/>
    <property type="project" value="TreeGrafter"/>
</dbReference>
<dbReference type="GO" id="GO:0051205">
    <property type="term" value="P:protein insertion into membrane"/>
    <property type="evidence" value="ECO:0007669"/>
    <property type="project" value="TreeGrafter"/>
</dbReference>
<keyword evidence="5" id="KW-0862">Zinc</keyword>
<gene>
    <name evidence="10" type="ORF">GDO78_001670</name>
</gene>
<evidence type="ECO:0000256" key="6">
    <source>
        <dbReference type="ARBA" id="ARBA00022989"/>
    </source>
</evidence>
<evidence type="ECO:0000256" key="7">
    <source>
        <dbReference type="ARBA" id="ARBA00023136"/>
    </source>
</evidence>
<dbReference type="Proteomes" id="UP000770717">
    <property type="component" value="Unassembled WGS sequence"/>
</dbReference>
<name>A0A8J6KJB2_ELECQ</name>
<dbReference type="AlphaFoldDB" id="A0A8J6KJB2"/>
<sequence length="217" mass="24450">MEEKTSERGTGNSLNCYPRMHVRTWIEEFNCEIHESEVPSRWSLMVDENLQKKQNAKYKYFLQKTFGSFGCSSCKRSWSSSKVRILFRMTHNRYQEQGNVTMRIFKQGCQSCYVMQEPRISSENIKTVISNVVGHIERVFYGNENVSDDRPPRIYGKLEGPHDTELCEACQFGMCDRQPIPSQESGGSAAGVVGVGLGALSAIAVGVGLLAIFQSKN</sequence>
<evidence type="ECO:0000256" key="3">
    <source>
        <dbReference type="ARBA" id="ARBA00022723"/>
    </source>
</evidence>
<organism evidence="10 11">
    <name type="scientific">Eleutherodactylus coqui</name>
    <name type="common">Puerto Rican coqui</name>
    <dbReference type="NCBI Taxonomy" id="57060"/>
    <lineage>
        <taxon>Eukaryota</taxon>
        <taxon>Metazoa</taxon>
        <taxon>Chordata</taxon>
        <taxon>Craniata</taxon>
        <taxon>Vertebrata</taxon>
        <taxon>Euteleostomi</taxon>
        <taxon>Amphibia</taxon>
        <taxon>Batrachia</taxon>
        <taxon>Anura</taxon>
        <taxon>Neobatrachia</taxon>
        <taxon>Hyloidea</taxon>
        <taxon>Eleutherodactylidae</taxon>
        <taxon>Eleutherodactylinae</taxon>
        <taxon>Eleutherodactylus</taxon>
        <taxon>Eleutherodactylus</taxon>
    </lineage>
</organism>
<dbReference type="Pfam" id="PF13695">
    <property type="entry name" value="Zn_ribbon_3CxxC"/>
    <property type="match status" value="1"/>
</dbReference>
<keyword evidence="4" id="KW-0863">Zinc-finger</keyword>
<protein>
    <recommendedName>
        <fullName evidence="9">3CxxC-type domain-containing protein</fullName>
    </recommendedName>
</protein>
<comment type="subcellular location">
    <subcellularLocation>
        <location evidence="1">Membrane</location>
        <topology evidence="1">Single-pass membrane protein</topology>
    </subcellularLocation>
</comment>
<dbReference type="InterPro" id="IPR027377">
    <property type="entry name" value="ZAR1/RTP1-5-like_Znf-3CxxC"/>
</dbReference>
<dbReference type="GO" id="GO:0001580">
    <property type="term" value="P:detection of chemical stimulus involved in sensory perception of bitter taste"/>
    <property type="evidence" value="ECO:0007669"/>
    <property type="project" value="TreeGrafter"/>
</dbReference>
<evidence type="ECO:0000256" key="2">
    <source>
        <dbReference type="ARBA" id="ARBA00022692"/>
    </source>
</evidence>
<dbReference type="InterPro" id="IPR026096">
    <property type="entry name" value="R-trans_p"/>
</dbReference>
<dbReference type="OrthoDB" id="8121437at2759"/>
<feature type="domain" description="3CxxC-type" evidence="9">
    <location>
        <begin position="64"/>
        <end position="173"/>
    </location>
</feature>
<dbReference type="SMART" id="SM01328">
    <property type="entry name" value="zf-3CxxC"/>
    <property type="match status" value="1"/>
</dbReference>
<evidence type="ECO:0000256" key="1">
    <source>
        <dbReference type="ARBA" id="ARBA00004167"/>
    </source>
</evidence>
<comment type="caution">
    <text evidence="10">The sequence shown here is derived from an EMBL/GenBank/DDBJ whole genome shotgun (WGS) entry which is preliminary data.</text>
</comment>
<reference evidence="10" key="1">
    <citation type="thesis" date="2020" institute="ProQuest LLC" country="789 East Eisenhower Parkway, Ann Arbor, MI, USA">
        <title>Comparative Genomics and Chromosome Evolution.</title>
        <authorList>
            <person name="Mudd A.B."/>
        </authorList>
    </citation>
    <scope>NUCLEOTIDE SEQUENCE</scope>
    <source>
        <strain evidence="10">HN-11 Male</strain>
        <tissue evidence="10">Kidney and liver</tissue>
    </source>
</reference>
<evidence type="ECO:0000256" key="5">
    <source>
        <dbReference type="ARBA" id="ARBA00022833"/>
    </source>
</evidence>
<evidence type="ECO:0000313" key="10">
    <source>
        <dbReference type="EMBL" id="KAG9493925.1"/>
    </source>
</evidence>
<proteinExistence type="predicted"/>
<dbReference type="EMBL" id="WNTK01000001">
    <property type="protein sequence ID" value="KAG9493925.1"/>
    <property type="molecule type" value="Genomic_DNA"/>
</dbReference>
<keyword evidence="2 8" id="KW-0812">Transmembrane</keyword>
<keyword evidence="7 8" id="KW-0472">Membrane</keyword>
<keyword evidence="3" id="KW-0479">Metal-binding</keyword>
<dbReference type="PANTHER" id="PTHR14402">
    <property type="entry name" value="RECEPTOR TRANSPORTING PROTEIN"/>
    <property type="match status" value="1"/>
</dbReference>
<evidence type="ECO:0000259" key="9">
    <source>
        <dbReference type="SMART" id="SM01328"/>
    </source>
</evidence>
<evidence type="ECO:0000256" key="4">
    <source>
        <dbReference type="ARBA" id="ARBA00022771"/>
    </source>
</evidence>
<dbReference type="GO" id="GO:0031849">
    <property type="term" value="F:olfactory receptor binding"/>
    <property type="evidence" value="ECO:0007669"/>
    <property type="project" value="TreeGrafter"/>
</dbReference>
<dbReference type="GO" id="GO:0016020">
    <property type="term" value="C:membrane"/>
    <property type="evidence" value="ECO:0007669"/>
    <property type="project" value="UniProtKB-SubCell"/>
</dbReference>